<dbReference type="InterPro" id="IPR002172">
    <property type="entry name" value="LDrepeatLR_classA_rpt"/>
</dbReference>
<dbReference type="SUPFAM" id="SSF57424">
    <property type="entry name" value="LDL receptor-like module"/>
    <property type="match status" value="2"/>
</dbReference>
<dbReference type="PROSITE" id="PS50068">
    <property type="entry name" value="LDLRA_2"/>
    <property type="match status" value="2"/>
</dbReference>
<dbReference type="PANTHER" id="PTHR23282">
    <property type="entry name" value="APICAL ENDOSOMAL GLYCOPROTEIN PRECURSOR"/>
    <property type="match status" value="1"/>
</dbReference>
<keyword evidence="5" id="KW-1185">Reference proteome</keyword>
<dbReference type="CDD" id="cd06263">
    <property type="entry name" value="MAM"/>
    <property type="match status" value="1"/>
</dbReference>
<feature type="disulfide bond" evidence="2">
    <location>
        <begin position="246"/>
        <end position="261"/>
    </location>
</feature>
<dbReference type="GO" id="GO:0016020">
    <property type="term" value="C:membrane"/>
    <property type="evidence" value="ECO:0007669"/>
    <property type="project" value="InterPro"/>
</dbReference>
<dbReference type="Gene3D" id="2.60.120.200">
    <property type="match status" value="3"/>
</dbReference>
<comment type="caution">
    <text evidence="4">The sequence shown here is derived from an EMBL/GenBank/DDBJ whole genome shotgun (WGS) entry which is preliminary data.</text>
</comment>
<dbReference type="CDD" id="cd00112">
    <property type="entry name" value="LDLa"/>
    <property type="match status" value="2"/>
</dbReference>
<feature type="domain" description="MAM" evidence="3">
    <location>
        <begin position="438"/>
        <end position="517"/>
    </location>
</feature>
<dbReference type="InterPro" id="IPR000998">
    <property type="entry name" value="MAM_dom"/>
</dbReference>
<dbReference type="PROSITE" id="PS50060">
    <property type="entry name" value="MAM_2"/>
    <property type="match status" value="3"/>
</dbReference>
<name>A0AAQ4DMR6_AMBAM</name>
<dbReference type="InterPro" id="IPR051560">
    <property type="entry name" value="MAM_domain-containing"/>
</dbReference>
<dbReference type="InterPro" id="IPR036055">
    <property type="entry name" value="LDL_receptor-like_sf"/>
</dbReference>
<proteinExistence type="predicted"/>
<dbReference type="PROSITE" id="PS01209">
    <property type="entry name" value="LDLRA_1"/>
    <property type="match status" value="1"/>
</dbReference>
<evidence type="ECO:0000313" key="4">
    <source>
        <dbReference type="EMBL" id="KAK8763756.1"/>
    </source>
</evidence>
<dbReference type="EMBL" id="JARKHS020029029">
    <property type="protein sequence ID" value="KAK8763756.1"/>
    <property type="molecule type" value="Genomic_DNA"/>
</dbReference>
<feature type="disulfide bond" evidence="2">
    <location>
        <begin position="16"/>
        <end position="34"/>
    </location>
</feature>
<dbReference type="SMART" id="SM00137">
    <property type="entry name" value="MAM"/>
    <property type="match status" value="1"/>
</dbReference>
<organism evidence="4 5">
    <name type="scientific">Amblyomma americanum</name>
    <name type="common">Lone star tick</name>
    <dbReference type="NCBI Taxonomy" id="6943"/>
    <lineage>
        <taxon>Eukaryota</taxon>
        <taxon>Metazoa</taxon>
        <taxon>Ecdysozoa</taxon>
        <taxon>Arthropoda</taxon>
        <taxon>Chelicerata</taxon>
        <taxon>Arachnida</taxon>
        <taxon>Acari</taxon>
        <taxon>Parasitiformes</taxon>
        <taxon>Ixodida</taxon>
        <taxon>Ixodoidea</taxon>
        <taxon>Ixodidae</taxon>
        <taxon>Amblyomminae</taxon>
        <taxon>Amblyomma</taxon>
    </lineage>
</organism>
<accession>A0AAQ4DMR6</accession>
<feature type="disulfide bond" evidence="2">
    <location>
        <begin position="28"/>
        <end position="43"/>
    </location>
</feature>
<gene>
    <name evidence="4" type="ORF">V5799_033635</name>
</gene>
<dbReference type="Gene3D" id="4.10.400.10">
    <property type="entry name" value="Low-density Lipoprotein Receptor"/>
    <property type="match status" value="2"/>
</dbReference>
<keyword evidence="1 2" id="KW-1015">Disulfide bond</keyword>
<evidence type="ECO:0000259" key="3">
    <source>
        <dbReference type="PROSITE" id="PS50060"/>
    </source>
</evidence>
<dbReference type="PANTHER" id="PTHR23282:SF101">
    <property type="entry name" value="MAM DOMAIN-CONTAINING PROTEIN"/>
    <property type="match status" value="1"/>
</dbReference>
<dbReference type="SMART" id="SM00192">
    <property type="entry name" value="LDLa"/>
    <property type="match status" value="2"/>
</dbReference>
<feature type="domain" description="MAM" evidence="3">
    <location>
        <begin position="262"/>
        <end position="408"/>
    </location>
</feature>
<dbReference type="InterPro" id="IPR013320">
    <property type="entry name" value="ConA-like_dom_sf"/>
</dbReference>
<dbReference type="Proteomes" id="UP001321473">
    <property type="component" value="Unassembled WGS sequence"/>
</dbReference>
<dbReference type="AlphaFoldDB" id="A0AAQ4DMR6"/>
<feature type="domain" description="MAM" evidence="3">
    <location>
        <begin position="48"/>
        <end position="208"/>
    </location>
</feature>
<feature type="disulfide bond" evidence="2">
    <location>
        <begin position="9"/>
        <end position="21"/>
    </location>
</feature>
<comment type="caution">
    <text evidence="2">Lacks conserved residue(s) required for the propagation of feature annotation.</text>
</comment>
<reference evidence="4 5" key="1">
    <citation type="journal article" date="2023" name="Arcadia Sci">
        <title>De novo assembly of a long-read Amblyomma americanum tick genome.</title>
        <authorList>
            <person name="Chou S."/>
            <person name="Poskanzer K.E."/>
            <person name="Rollins M."/>
            <person name="Thuy-Boun P.S."/>
        </authorList>
    </citation>
    <scope>NUCLEOTIDE SEQUENCE [LARGE SCALE GENOMIC DNA]</scope>
    <source>
        <strain evidence="4">F_SG_1</strain>
        <tissue evidence="4">Salivary glands</tissue>
    </source>
</reference>
<dbReference type="InterPro" id="IPR023415">
    <property type="entry name" value="LDLR_class-A_CS"/>
</dbReference>
<dbReference type="Pfam" id="PF00629">
    <property type="entry name" value="MAM"/>
    <property type="match status" value="1"/>
</dbReference>
<protein>
    <recommendedName>
        <fullName evidence="3">MAM domain-containing protein</fullName>
    </recommendedName>
</protein>
<evidence type="ECO:0000256" key="2">
    <source>
        <dbReference type="PROSITE-ProRule" id="PRU00124"/>
    </source>
</evidence>
<dbReference type="Pfam" id="PF00057">
    <property type="entry name" value="Ldl_recept_a"/>
    <property type="match status" value="2"/>
</dbReference>
<dbReference type="SUPFAM" id="SSF49899">
    <property type="entry name" value="Concanavalin A-like lectins/glucanases"/>
    <property type="match status" value="1"/>
</dbReference>
<dbReference type="PRINTS" id="PR00261">
    <property type="entry name" value="LDLRECEPTOR"/>
</dbReference>
<sequence>MLRKTHGNCSDSEFRCRNGACVGKERRCNFVDDCGDNSDEKQCGDRRLRCNFDSSFCDWVPETLPNVSSSWSVMLPTNSLLSSPTRDHTTGTPAGKFAIFKSGLGTRNATLLGPTLAPSQHCAVSFYYTLQGWSDPLLTLNVRTTAHGPWKAVWEQSGPTESFHFMGATVDFTEVVPYQVAFIGEHRKHRNKGYIAVDDVAFSVACKKHKEALAVMPTPKAEPAVCDEKEFYCADNDQCISVNEVCDFKKDCRNGADESRCGACDFATDMCGLQNEYRNARFGWKWTGALDDQQKDFFVKSNGSGVAAGYAAYALLNPGAPPSTTKSMVTPPLGEIGHLCVVTFYAYIPNVPSSKLVFGVLRRSTGDSRPENMVPLAVVGASGDKPSWVKIAVKTGMWSRGVRFFYQANAEGVSIDQPEYHNCYPRTRNKDHVKRLRVDCDFSEPLECGWFPEGGLAHMSWILQVGGVGQSMWKPAERLPGGGYMFAKNIFLSEKTARLVSIEMDKTPGEGQCFSFW</sequence>
<evidence type="ECO:0000313" key="5">
    <source>
        <dbReference type="Proteomes" id="UP001321473"/>
    </source>
</evidence>
<evidence type="ECO:0000256" key="1">
    <source>
        <dbReference type="ARBA" id="ARBA00023157"/>
    </source>
</evidence>